<keyword evidence="1" id="KW-0812">Transmembrane</keyword>
<evidence type="ECO:0000313" key="3">
    <source>
        <dbReference type="Proteomes" id="UP000251485"/>
    </source>
</evidence>
<feature type="transmembrane region" description="Helical" evidence="1">
    <location>
        <begin position="50"/>
        <end position="72"/>
    </location>
</feature>
<evidence type="ECO:0000313" key="2">
    <source>
        <dbReference type="EMBL" id="SPY99604.1"/>
    </source>
</evidence>
<keyword evidence="1" id="KW-0472">Membrane</keyword>
<reference evidence="2 3" key="1">
    <citation type="submission" date="2018-06" db="EMBL/GenBank/DDBJ databases">
        <authorList>
            <consortium name="Pathogen Informatics"/>
            <person name="Doyle S."/>
        </authorList>
    </citation>
    <scope>NUCLEOTIDE SEQUENCE [LARGE SCALE GENOMIC DNA]</scope>
    <source>
        <strain evidence="2 3">NCTC10975</strain>
    </source>
</reference>
<accession>A0A2X2BWY5</accession>
<organism evidence="2 3">
    <name type="scientific">Proteus mirabilis</name>
    <dbReference type="NCBI Taxonomy" id="584"/>
    <lineage>
        <taxon>Bacteria</taxon>
        <taxon>Pseudomonadati</taxon>
        <taxon>Pseudomonadota</taxon>
        <taxon>Gammaproteobacteria</taxon>
        <taxon>Enterobacterales</taxon>
        <taxon>Morganellaceae</taxon>
        <taxon>Proteus</taxon>
    </lineage>
</organism>
<name>A0A2X2BWY5_PROMI</name>
<keyword evidence="1" id="KW-1133">Transmembrane helix</keyword>
<protein>
    <submittedName>
        <fullName evidence="2">Uncharacterized protein</fullName>
    </submittedName>
</protein>
<proteinExistence type="predicted"/>
<gene>
    <name evidence="2" type="ORF">NCTC10975_03414</name>
</gene>
<evidence type="ECO:0000256" key="1">
    <source>
        <dbReference type="SAM" id="Phobius"/>
    </source>
</evidence>
<dbReference type="Proteomes" id="UP000251485">
    <property type="component" value="Unassembled WGS sequence"/>
</dbReference>
<dbReference type="AlphaFoldDB" id="A0A2X2BWY5"/>
<sequence>MVKCIYTAKSSSWLNIPTISICTMDLSSLEDVETSMMVLLAGFVINLMKIHFYLLIILSTFFIFDISIFSIIPSDQRYFILVFSKSQIELLLSMPS</sequence>
<dbReference type="EMBL" id="UAUE01000025">
    <property type="protein sequence ID" value="SPY99604.1"/>
    <property type="molecule type" value="Genomic_DNA"/>
</dbReference>